<proteinExistence type="predicted"/>
<dbReference type="RefSeq" id="WP_129891775.1">
    <property type="nucleotide sequence ID" value="NZ_CP035758.1"/>
</dbReference>
<protein>
    <recommendedName>
        <fullName evidence="3">XRE family transcriptional regulator</fullName>
    </recommendedName>
</protein>
<evidence type="ECO:0008006" key="3">
    <source>
        <dbReference type="Google" id="ProtNLM"/>
    </source>
</evidence>
<dbReference type="Proteomes" id="UP000290365">
    <property type="component" value="Chromosome"/>
</dbReference>
<keyword evidence="2" id="KW-1185">Reference proteome</keyword>
<reference evidence="1 2" key="1">
    <citation type="submission" date="2019-01" db="EMBL/GenBank/DDBJ databases">
        <title>Ktedonosporobacter rubrisoli SCAWS-G2.</title>
        <authorList>
            <person name="Huang Y."/>
            <person name="Yan B."/>
        </authorList>
    </citation>
    <scope>NUCLEOTIDE SEQUENCE [LARGE SCALE GENOMIC DNA]</scope>
    <source>
        <strain evidence="1 2">SCAWS-G2</strain>
    </source>
</reference>
<dbReference type="KEGG" id="kbs:EPA93_33980"/>
<dbReference type="AlphaFoldDB" id="A0A4P6JYZ8"/>
<name>A0A4P6JYZ8_KTERU</name>
<evidence type="ECO:0000313" key="2">
    <source>
        <dbReference type="Proteomes" id="UP000290365"/>
    </source>
</evidence>
<accession>A0A4P6JYZ8</accession>
<dbReference type="EMBL" id="CP035758">
    <property type="protein sequence ID" value="QBD80713.1"/>
    <property type="molecule type" value="Genomic_DNA"/>
</dbReference>
<evidence type="ECO:0000313" key="1">
    <source>
        <dbReference type="EMBL" id="QBD80713.1"/>
    </source>
</evidence>
<sequence>MNGISFYRLFQWQHNVSLLVLARESNRHPYIIWDLLLGHPMRRDDAAIILATFNELTGTNYALDQFVIVYQEERR</sequence>
<gene>
    <name evidence="1" type="ORF">EPA93_33980</name>
</gene>
<organism evidence="1 2">
    <name type="scientific">Ktedonosporobacter rubrisoli</name>
    <dbReference type="NCBI Taxonomy" id="2509675"/>
    <lineage>
        <taxon>Bacteria</taxon>
        <taxon>Bacillati</taxon>
        <taxon>Chloroflexota</taxon>
        <taxon>Ktedonobacteria</taxon>
        <taxon>Ktedonobacterales</taxon>
        <taxon>Ktedonosporobacteraceae</taxon>
        <taxon>Ktedonosporobacter</taxon>
    </lineage>
</organism>